<keyword evidence="4" id="KW-1185">Reference proteome</keyword>
<dbReference type="AlphaFoldDB" id="A0AAU9U903"/>
<dbReference type="InterPro" id="IPR002048">
    <property type="entry name" value="EF_hand_dom"/>
</dbReference>
<dbReference type="Gene3D" id="1.10.238.10">
    <property type="entry name" value="EF-hand"/>
    <property type="match status" value="1"/>
</dbReference>
<keyword evidence="1" id="KW-0106">Calcium</keyword>
<feature type="domain" description="EF-hand" evidence="2">
    <location>
        <begin position="104"/>
        <end position="134"/>
    </location>
</feature>
<accession>A0AAU9U903</accession>
<dbReference type="InterPro" id="IPR011992">
    <property type="entry name" value="EF-hand-dom_pair"/>
</dbReference>
<dbReference type="InterPro" id="IPR018247">
    <property type="entry name" value="EF_Hand_1_Ca_BS"/>
</dbReference>
<dbReference type="GO" id="GO:0005509">
    <property type="term" value="F:calcium ion binding"/>
    <property type="evidence" value="ECO:0007669"/>
    <property type="project" value="InterPro"/>
</dbReference>
<evidence type="ECO:0000256" key="1">
    <source>
        <dbReference type="ARBA" id="ARBA00022837"/>
    </source>
</evidence>
<dbReference type="SMART" id="SM00054">
    <property type="entry name" value="EFh"/>
    <property type="match status" value="3"/>
</dbReference>
<organism evidence="3 4">
    <name type="scientific">Euphydryas editha</name>
    <name type="common">Edith's checkerspot</name>
    <dbReference type="NCBI Taxonomy" id="104508"/>
    <lineage>
        <taxon>Eukaryota</taxon>
        <taxon>Metazoa</taxon>
        <taxon>Ecdysozoa</taxon>
        <taxon>Arthropoda</taxon>
        <taxon>Hexapoda</taxon>
        <taxon>Insecta</taxon>
        <taxon>Pterygota</taxon>
        <taxon>Neoptera</taxon>
        <taxon>Endopterygota</taxon>
        <taxon>Lepidoptera</taxon>
        <taxon>Glossata</taxon>
        <taxon>Ditrysia</taxon>
        <taxon>Papilionoidea</taxon>
        <taxon>Nymphalidae</taxon>
        <taxon>Nymphalinae</taxon>
        <taxon>Euphydryas</taxon>
    </lineage>
</organism>
<sequence length="183" mass="20948">MVSEFRKKKLLYLFKIFFDADGSGTITKKDFELTIERIAKAKGWSPGDNMYKLAEKTMLEIWEGMQLKADLNKDGEISSDEWIKLWENFAKDPSSPVDWQAYYCKAIFSIQDASNDGAIDRDEFVSVHSSFGLPKEDANVAFDKVSNGKASISWEDFQKLWQEFFTSEDPNAPGNYIFGNLSF</sequence>
<comment type="caution">
    <text evidence="3">The sequence shown here is derived from an EMBL/GenBank/DDBJ whole genome shotgun (WGS) entry which is preliminary data.</text>
</comment>
<dbReference type="EMBL" id="CAKOGL010000012">
    <property type="protein sequence ID" value="CAH2093305.1"/>
    <property type="molecule type" value="Genomic_DNA"/>
</dbReference>
<dbReference type="PROSITE" id="PS50222">
    <property type="entry name" value="EF_HAND_2"/>
    <property type="match status" value="2"/>
</dbReference>
<feature type="domain" description="EF-hand" evidence="2">
    <location>
        <begin position="57"/>
        <end position="92"/>
    </location>
</feature>
<reference evidence="3" key="1">
    <citation type="submission" date="2022-03" db="EMBL/GenBank/DDBJ databases">
        <authorList>
            <person name="Tunstrom K."/>
        </authorList>
    </citation>
    <scope>NUCLEOTIDE SEQUENCE</scope>
</reference>
<dbReference type="Proteomes" id="UP001153954">
    <property type="component" value="Unassembled WGS sequence"/>
</dbReference>
<dbReference type="PROSITE" id="PS00018">
    <property type="entry name" value="EF_HAND_1"/>
    <property type="match status" value="3"/>
</dbReference>
<evidence type="ECO:0000313" key="3">
    <source>
        <dbReference type="EMBL" id="CAH2093305.1"/>
    </source>
</evidence>
<protein>
    <recommendedName>
        <fullName evidence="2">EF-hand domain-containing protein</fullName>
    </recommendedName>
</protein>
<dbReference type="SUPFAM" id="SSF47473">
    <property type="entry name" value="EF-hand"/>
    <property type="match status" value="1"/>
</dbReference>
<dbReference type="Pfam" id="PF13202">
    <property type="entry name" value="EF-hand_5"/>
    <property type="match status" value="3"/>
</dbReference>
<evidence type="ECO:0000313" key="4">
    <source>
        <dbReference type="Proteomes" id="UP001153954"/>
    </source>
</evidence>
<name>A0AAU9U903_EUPED</name>
<proteinExistence type="predicted"/>
<evidence type="ECO:0000259" key="2">
    <source>
        <dbReference type="PROSITE" id="PS50222"/>
    </source>
</evidence>
<gene>
    <name evidence="3" type="ORF">EEDITHA_LOCUS8981</name>
</gene>